<protein>
    <recommendedName>
        <fullName evidence="4">Lipoprotein</fullName>
    </recommendedName>
</protein>
<dbReference type="RefSeq" id="WP_270039923.1">
    <property type="nucleotide sequence ID" value="NZ_JAPDOD010000007.1"/>
</dbReference>
<keyword evidence="1" id="KW-0732">Signal</keyword>
<feature type="chain" id="PRO_5040811173" description="Lipoprotein" evidence="1">
    <location>
        <begin position="19"/>
        <end position="249"/>
    </location>
</feature>
<dbReference type="EMBL" id="JAPDOD010000007">
    <property type="protein sequence ID" value="MDA0160833.1"/>
    <property type="molecule type" value="Genomic_DNA"/>
</dbReference>
<proteinExistence type="predicted"/>
<gene>
    <name evidence="2" type="ORF">OM076_11205</name>
</gene>
<name>A0A9X3MTA0_9ACTN</name>
<dbReference type="PROSITE" id="PS51257">
    <property type="entry name" value="PROKAR_LIPOPROTEIN"/>
    <property type="match status" value="1"/>
</dbReference>
<feature type="signal peptide" evidence="1">
    <location>
        <begin position="1"/>
        <end position="18"/>
    </location>
</feature>
<evidence type="ECO:0008006" key="4">
    <source>
        <dbReference type="Google" id="ProtNLM"/>
    </source>
</evidence>
<comment type="caution">
    <text evidence="2">The sequence shown here is derived from an EMBL/GenBank/DDBJ whole genome shotgun (WGS) entry which is preliminary data.</text>
</comment>
<dbReference type="Proteomes" id="UP001149140">
    <property type="component" value="Unassembled WGS sequence"/>
</dbReference>
<accession>A0A9X3MTA0</accession>
<evidence type="ECO:0000256" key="1">
    <source>
        <dbReference type="SAM" id="SignalP"/>
    </source>
</evidence>
<organism evidence="2 3">
    <name type="scientific">Solirubrobacter ginsenosidimutans</name>
    <dbReference type="NCBI Taxonomy" id="490573"/>
    <lineage>
        <taxon>Bacteria</taxon>
        <taxon>Bacillati</taxon>
        <taxon>Actinomycetota</taxon>
        <taxon>Thermoleophilia</taxon>
        <taxon>Solirubrobacterales</taxon>
        <taxon>Solirubrobacteraceae</taxon>
        <taxon>Solirubrobacter</taxon>
    </lineage>
</organism>
<dbReference type="AlphaFoldDB" id="A0A9X3MTA0"/>
<keyword evidence="3" id="KW-1185">Reference proteome</keyword>
<evidence type="ECO:0000313" key="2">
    <source>
        <dbReference type="EMBL" id="MDA0160833.1"/>
    </source>
</evidence>
<sequence length="249" mass="26986">MLRVLAACAIAVTFAACAAEVPPKAPPRTAAPLAGSLRFVTPPLVLYDAEQQTLDVWVRLNRPLKHNVGYSAEFANYGASLEAAGGRHDIPGMQYWPLRPTCYSEDLWLAESSPQLTDGQPIEVSLELSDTQRVTGTGTVRVSADPAPHVEAQLGCPRARHTRECHSRVDGEHLTIGVETAAHTSCKVAREVMERVGRWADSGACYEHLCASAHRSNRGFRCEAALNGEASWDIVCRKGRAEVRGSTAE</sequence>
<reference evidence="2" key="1">
    <citation type="submission" date="2022-10" db="EMBL/GenBank/DDBJ databases">
        <title>The WGS of Solirubrobacter ginsenosidimutans DSM 21036.</title>
        <authorList>
            <person name="Jiang Z."/>
        </authorList>
    </citation>
    <scope>NUCLEOTIDE SEQUENCE</scope>
    <source>
        <strain evidence="2">DSM 21036</strain>
    </source>
</reference>
<evidence type="ECO:0000313" key="3">
    <source>
        <dbReference type="Proteomes" id="UP001149140"/>
    </source>
</evidence>